<gene>
    <name evidence="3" type="ORF">SMACR_09011</name>
</gene>
<proteinExistence type="predicted"/>
<accession>A0A8S9A5Q5</accession>
<evidence type="ECO:0000313" key="3">
    <source>
        <dbReference type="EMBL" id="KAA8635492.1"/>
    </source>
</evidence>
<protein>
    <submittedName>
        <fullName evidence="3">Uncharacterized protein</fullName>
    </submittedName>
</protein>
<feature type="transmembrane region" description="Helical" evidence="2">
    <location>
        <begin position="132"/>
        <end position="151"/>
    </location>
</feature>
<evidence type="ECO:0000313" key="4">
    <source>
        <dbReference type="Proteomes" id="UP000433876"/>
    </source>
</evidence>
<sequence>MSDREDLPIDDNLAVQPTNNDAVEETPKPIPKRGRGRPRKDGTTPAVKRTVVKKTHRRPDDEFETTTYYKRKAEVEASGERRTSKRPRKCRRKILNEKEMCDKGMFCSFSFFYCNCPFPTSCNLLLLDCHRVHSIIVFILLHLAMIHLPVIDPLAIHRLSSSFSIIVFGRLFHQYLPSSSIIAVHYYPAIKNYHLHRHRFHRLHCLHLHLPNLLTPCSLPIPRGTSRHHHRPRADSFSFAPSVR</sequence>
<keyword evidence="2" id="KW-1133">Transmembrane helix</keyword>
<keyword evidence="2" id="KW-0812">Transmembrane</keyword>
<dbReference type="AlphaFoldDB" id="A0A8S9A5Q5"/>
<dbReference type="VEuPathDB" id="FungiDB:SMAC_09011"/>
<reference evidence="3 4" key="1">
    <citation type="submission" date="2017-07" db="EMBL/GenBank/DDBJ databases">
        <title>Genome sequence of the Sordaria macrospora wild type strain R19027.</title>
        <authorList>
            <person name="Nowrousian M."/>
            <person name="Teichert I."/>
            <person name="Kueck U."/>
        </authorList>
    </citation>
    <scope>NUCLEOTIDE SEQUENCE [LARGE SCALE GENOMIC DNA]</scope>
    <source>
        <strain evidence="3 4">R19027</strain>
        <tissue evidence="3">Mycelium</tissue>
    </source>
</reference>
<keyword evidence="2" id="KW-0472">Membrane</keyword>
<organism evidence="3 4">
    <name type="scientific">Sordaria macrospora</name>
    <dbReference type="NCBI Taxonomy" id="5147"/>
    <lineage>
        <taxon>Eukaryota</taxon>
        <taxon>Fungi</taxon>
        <taxon>Dikarya</taxon>
        <taxon>Ascomycota</taxon>
        <taxon>Pezizomycotina</taxon>
        <taxon>Sordariomycetes</taxon>
        <taxon>Sordariomycetidae</taxon>
        <taxon>Sordariales</taxon>
        <taxon>Sordariaceae</taxon>
        <taxon>Sordaria</taxon>
    </lineage>
</organism>
<feature type="region of interest" description="Disordered" evidence="1">
    <location>
        <begin position="225"/>
        <end position="244"/>
    </location>
</feature>
<feature type="region of interest" description="Disordered" evidence="1">
    <location>
        <begin position="1"/>
        <end position="60"/>
    </location>
</feature>
<comment type="caution">
    <text evidence="3">The sequence shown here is derived from an EMBL/GenBank/DDBJ whole genome shotgun (WGS) entry which is preliminary data.</text>
</comment>
<evidence type="ECO:0000256" key="1">
    <source>
        <dbReference type="SAM" id="MobiDB-lite"/>
    </source>
</evidence>
<dbReference type="EMBL" id="NMPR01000011">
    <property type="protein sequence ID" value="KAA8635492.1"/>
    <property type="molecule type" value="Genomic_DNA"/>
</dbReference>
<evidence type="ECO:0000256" key="2">
    <source>
        <dbReference type="SAM" id="Phobius"/>
    </source>
</evidence>
<name>A0A8S9A5Q5_SORMA</name>
<dbReference type="Proteomes" id="UP000433876">
    <property type="component" value="Unassembled WGS sequence"/>
</dbReference>